<feature type="transmembrane region" description="Helical" evidence="1">
    <location>
        <begin position="7"/>
        <end position="30"/>
    </location>
</feature>
<keyword evidence="1" id="KW-1133">Transmembrane helix</keyword>
<sequence length="107" mass="12177">MNCLFSLIISMIVLYLHLLFGQLSIVSILLHPFYPPYYFCCLLLSFSPLRLCLSSVFLFCSILGFRIRQLPSSEAFKGPLSAFSVVPTVYPSISLTVWSVIIELTRY</sequence>
<feature type="transmembrane region" description="Helical" evidence="1">
    <location>
        <begin position="36"/>
        <end position="59"/>
    </location>
</feature>
<evidence type="ECO:0000256" key="1">
    <source>
        <dbReference type="SAM" id="Phobius"/>
    </source>
</evidence>
<accession>A0A0H5QGX7</accession>
<evidence type="ECO:0000313" key="2">
    <source>
        <dbReference type="EMBL" id="CRZ00581.1"/>
    </source>
</evidence>
<organism evidence="2">
    <name type="scientific">Spongospora subterranea</name>
    <dbReference type="NCBI Taxonomy" id="70186"/>
    <lineage>
        <taxon>Eukaryota</taxon>
        <taxon>Sar</taxon>
        <taxon>Rhizaria</taxon>
        <taxon>Endomyxa</taxon>
        <taxon>Phytomyxea</taxon>
        <taxon>Plasmodiophorida</taxon>
        <taxon>Plasmodiophoridae</taxon>
        <taxon>Spongospora</taxon>
    </lineage>
</organism>
<keyword evidence="1" id="KW-0812">Transmembrane</keyword>
<reference evidence="2" key="1">
    <citation type="submission" date="2015-04" db="EMBL/GenBank/DDBJ databases">
        <title>The genome sequence of the plant pathogenic Rhizarian Plasmodiophora brassicae reveals insights in its biotrophic life cycle and the origin of chitin synthesis.</title>
        <authorList>
            <person name="Schwelm A."/>
            <person name="Fogelqvist J."/>
            <person name="Knaust A."/>
            <person name="Julke S."/>
            <person name="Lilja T."/>
            <person name="Dhandapani V."/>
            <person name="Bonilla-Rosso G."/>
            <person name="Karlsson M."/>
            <person name="Shevchenko A."/>
            <person name="Choi S.R."/>
            <person name="Kim H.G."/>
            <person name="Park J.Y."/>
            <person name="Lim Y.P."/>
            <person name="Ludwig-Muller J."/>
            <person name="Dixelius C."/>
        </authorList>
    </citation>
    <scope>NUCLEOTIDE SEQUENCE</scope>
    <source>
        <tissue evidence="2">Potato root galls</tissue>
    </source>
</reference>
<keyword evidence="1" id="KW-0472">Membrane</keyword>
<dbReference type="EMBL" id="HACM01000139">
    <property type="protein sequence ID" value="CRZ00581.1"/>
    <property type="molecule type" value="Transcribed_RNA"/>
</dbReference>
<proteinExistence type="predicted"/>
<dbReference type="AlphaFoldDB" id="A0A0H5QGX7"/>
<protein>
    <submittedName>
        <fullName evidence="2">Uncharacterized protein</fullName>
    </submittedName>
</protein>
<feature type="transmembrane region" description="Helical" evidence="1">
    <location>
        <begin position="80"/>
        <end position="101"/>
    </location>
</feature>
<name>A0A0H5QGX7_9EUKA</name>